<evidence type="ECO:0000256" key="1">
    <source>
        <dbReference type="SAM" id="SignalP"/>
    </source>
</evidence>
<accession>A0AAD8V2I2</accession>
<protein>
    <submittedName>
        <fullName evidence="2">Uncharacterized protein</fullName>
    </submittedName>
</protein>
<organism evidence="2 3">
    <name type="scientific">Colletotrichum navitas</name>
    <dbReference type="NCBI Taxonomy" id="681940"/>
    <lineage>
        <taxon>Eukaryota</taxon>
        <taxon>Fungi</taxon>
        <taxon>Dikarya</taxon>
        <taxon>Ascomycota</taxon>
        <taxon>Pezizomycotina</taxon>
        <taxon>Sordariomycetes</taxon>
        <taxon>Hypocreomycetidae</taxon>
        <taxon>Glomerellales</taxon>
        <taxon>Glomerellaceae</taxon>
        <taxon>Colletotrichum</taxon>
        <taxon>Colletotrichum graminicola species complex</taxon>
    </lineage>
</organism>
<feature type="signal peptide" evidence="1">
    <location>
        <begin position="1"/>
        <end position="18"/>
    </location>
</feature>
<name>A0AAD8V2I2_9PEZI</name>
<comment type="caution">
    <text evidence="2">The sequence shown here is derived from an EMBL/GenBank/DDBJ whole genome shotgun (WGS) entry which is preliminary data.</text>
</comment>
<gene>
    <name evidence="2" type="ORF">LY79DRAFT_519676</name>
</gene>
<keyword evidence="1" id="KW-0732">Signal</keyword>
<sequence>MFIPRTAALLYLVGLSAAAVDWRNATCSGVVTDAKALPNLRWEAAGASAALSDMMASWMNYSSGPYEVKFEFSQYASWYFGGPEMWRCSQLLDGPCSTSVACEDTKYPAGHLILNSFSKLHQFHRRYWEALDQAQMDVQADMPLFAEKFSIPLPDSQTQVQLQRIMLNVLYGVVGIAQAYANNFFIYSAVMNGFLGLSQTIRSQLTTTSSYTIFTSWAIGKDYMLPGQRPTPAYGRLSAIMGTVFEQWKDTEVAYVEHVFSVKDNDTVAYLTATLDNGLMQSTPDDINFRDMAKVLKKVFYAQLMVTAWQSVAAARQPFILKTNLPCDMKKGQRSSALWPFIPDDDHERAAACYNGALFYLLDVRSQGVELNVGSPSIRPSENPPFSALYGTETIDGTMWGGVTKEDIVAAVYGGWVEGGRMNDNFNLNYTNVSPSEDSPLWYGQGIRVPGFVKMPLCQNIYTIVGNIAYGKAGSHPSWPCAALPVLKPNKDS</sequence>
<dbReference type="RefSeq" id="XP_060411973.1">
    <property type="nucleotide sequence ID" value="XM_060555165.1"/>
</dbReference>
<keyword evidence="3" id="KW-1185">Reference proteome</keyword>
<dbReference type="EMBL" id="JAHLJV010000049">
    <property type="protein sequence ID" value="KAK1584917.1"/>
    <property type="molecule type" value="Genomic_DNA"/>
</dbReference>
<proteinExistence type="predicted"/>
<evidence type="ECO:0000313" key="3">
    <source>
        <dbReference type="Proteomes" id="UP001230504"/>
    </source>
</evidence>
<dbReference type="GeneID" id="85439405"/>
<dbReference type="Proteomes" id="UP001230504">
    <property type="component" value="Unassembled WGS sequence"/>
</dbReference>
<evidence type="ECO:0000313" key="2">
    <source>
        <dbReference type="EMBL" id="KAK1584917.1"/>
    </source>
</evidence>
<feature type="chain" id="PRO_5042225355" evidence="1">
    <location>
        <begin position="19"/>
        <end position="493"/>
    </location>
</feature>
<dbReference type="AlphaFoldDB" id="A0AAD8V2I2"/>
<reference evidence="2" key="1">
    <citation type="submission" date="2021-06" db="EMBL/GenBank/DDBJ databases">
        <title>Comparative genomics, transcriptomics and evolutionary studies reveal genomic signatures of adaptation to plant cell wall in hemibiotrophic fungi.</title>
        <authorList>
            <consortium name="DOE Joint Genome Institute"/>
            <person name="Baroncelli R."/>
            <person name="Diaz J.F."/>
            <person name="Benocci T."/>
            <person name="Peng M."/>
            <person name="Battaglia E."/>
            <person name="Haridas S."/>
            <person name="Andreopoulos W."/>
            <person name="Labutti K."/>
            <person name="Pangilinan J."/>
            <person name="Floch G.L."/>
            <person name="Makela M.R."/>
            <person name="Henrissat B."/>
            <person name="Grigoriev I.V."/>
            <person name="Crouch J.A."/>
            <person name="De Vries R.P."/>
            <person name="Sukno S.A."/>
            <person name="Thon M.R."/>
        </authorList>
    </citation>
    <scope>NUCLEOTIDE SEQUENCE</scope>
    <source>
        <strain evidence="2">CBS 125086</strain>
    </source>
</reference>